<dbReference type="PANTHER" id="PTHR31846">
    <property type="entry name" value="CRS1 / YHBY (CRM) DOMAIN-CONTAINING PROTEIN"/>
    <property type="match status" value="1"/>
</dbReference>
<feature type="region of interest" description="Disordered" evidence="13">
    <location>
        <begin position="649"/>
        <end position="694"/>
    </location>
</feature>
<evidence type="ECO:0000256" key="4">
    <source>
        <dbReference type="ARBA" id="ARBA00022640"/>
    </source>
</evidence>
<dbReference type="GO" id="GO:0003729">
    <property type="term" value="F:mRNA binding"/>
    <property type="evidence" value="ECO:0007669"/>
    <property type="project" value="InterPro"/>
</dbReference>
<dbReference type="InterPro" id="IPR035920">
    <property type="entry name" value="YhbY-like_sf"/>
</dbReference>
<dbReference type="GO" id="GO:0009507">
    <property type="term" value="C:chloroplast"/>
    <property type="evidence" value="ECO:0007669"/>
    <property type="project" value="UniProtKB-SubCell"/>
</dbReference>
<keyword evidence="8" id="KW-0809">Transit peptide</keyword>
<keyword evidence="6" id="KW-0677">Repeat</keyword>
<evidence type="ECO:0000256" key="11">
    <source>
        <dbReference type="PROSITE-ProRule" id="PRU00626"/>
    </source>
</evidence>
<comment type="subcellular location">
    <subcellularLocation>
        <location evidence="2">Plastid</location>
        <location evidence="2">Chloroplast</location>
    </subcellularLocation>
</comment>
<name>A0A8S9FN61_BRACR</name>
<feature type="compositionally biased region" description="Basic and acidic residues" evidence="13">
    <location>
        <begin position="649"/>
        <end position="664"/>
    </location>
</feature>
<dbReference type="AlphaFoldDB" id="A0A8S9FN61"/>
<dbReference type="PROSITE" id="PS51387">
    <property type="entry name" value="FAD_PCMH"/>
    <property type="match status" value="2"/>
</dbReference>
<dbReference type="GO" id="GO:1990904">
    <property type="term" value="C:ribonucleoprotein complex"/>
    <property type="evidence" value="ECO:0007669"/>
    <property type="project" value="UniProtKB-KW"/>
</dbReference>
<dbReference type="Gene3D" id="3.30.43.10">
    <property type="entry name" value="Uridine Diphospho-n-acetylenolpyruvylglucosamine Reductase, domain 2"/>
    <property type="match status" value="2"/>
</dbReference>
<dbReference type="InterPro" id="IPR016167">
    <property type="entry name" value="FAD-bd_PCMH_sub1"/>
</dbReference>
<keyword evidence="4" id="KW-0934">Plastid</keyword>
<dbReference type="InterPro" id="IPR001890">
    <property type="entry name" value="RNA-binding_CRM"/>
</dbReference>
<evidence type="ECO:0000256" key="1">
    <source>
        <dbReference type="ARBA" id="ARBA00001974"/>
    </source>
</evidence>
<feature type="compositionally biased region" description="Acidic residues" evidence="13">
    <location>
        <begin position="677"/>
        <end position="694"/>
    </location>
</feature>
<dbReference type="EMBL" id="QGKY02002305">
    <property type="protein sequence ID" value="KAF2534579.1"/>
    <property type="molecule type" value="Genomic_DNA"/>
</dbReference>
<dbReference type="Pfam" id="PF01985">
    <property type="entry name" value="CRS1_YhbY"/>
    <property type="match status" value="1"/>
</dbReference>
<evidence type="ECO:0000256" key="7">
    <source>
        <dbReference type="ARBA" id="ARBA00022884"/>
    </source>
</evidence>
<feature type="domain" description="FAD-binding PCMH-type" evidence="16">
    <location>
        <begin position="60"/>
        <end position="252"/>
    </location>
</feature>
<evidence type="ECO:0000256" key="9">
    <source>
        <dbReference type="ARBA" id="ARBA00023187"/>
    </source>
</evidence>
<keyword evidence="3" id="KW-0150">Chloroplast</keyword>
<evidence type="ECO:0000256" key="10">
    <source>
        <dbReference type="ARBA" id="ARBA00023274"/>
    </source>
</evidence>
<feature type="domain" description="FAD-binding PCMH-type" evidence="16">
    <location>
        <begin position="243"/>
        <end position="434"/>
    </location>
</feature>
<evidence type="ECO:0000256" key="2">
    <source>
        <dbReference type="ARBA" id="ARBA00004229"/>
    </source>
</evidence>
<evidence type="ECO:0000256" key="12">
    <source>
        <dbReference type="SAM" id="Coils"/>
    </source>
</evidence>
<dbReference type="InterPro" id="IPR045278">
    <property type="entry name" value="CRS1/CFM2/CFM3"/>
</dbReference>
<keyword evidence="10" id="KW-0687">Ribonucleoprotein</keyword>
<evidence type="ECO:0000256" key="6">
    <source>
        <dbReference type="ARBA" id="ARBA00022737"/>
    </source>
</evidence>
<evidence type="ECO:0000259" key="16">
    <source>
        <dbReference type="PROSITE" id="PS51387"/>
    </source>
</evidence>
<evidence type="ECO:0000256" key="13">
    <source>
        <dbReference type="SAM" id="MobiDB-lite"/>
    </source>
</evidence>
<keyword evidence="5" id="KW-0507">mRNA processing</keyword>
<gene>
    <name evidence="17" type="ORF">F2Q70_00033282</name>
</gene>
<dbReference type="PANTHER" id="PTHR31846:SF7">
    <property type="entry name" value="CRS1 _ YHBY (CRM) DOMAIN-CONTAINING PROTEIN"/>
    <property type="match status" value="1"/>
</dbReference>
<feature type="chain" id="PRO_5035763832" description="FAD-binding PCMH-type domain-containing protein" evidence="14">
    <location>
        <begin position="27"/>
        <end position="694"/>
    </location>
</feature>
<dbReference type="Gene3D" id="3.30.465.10">
    <property type="match status" value="2"/>
</dbReference>
<evidence type="ECO:0000313" key="17">
    <source>
        <dbReference type="EMBL" id="KAF2534579.1"/>
    </source>
</evidence>
<organism evidence="17">
    <name type="scientific">Brassica cretica</name>
    <name type="common">Mustard</name>
    <dbReference type="NCBI Taxonomy" id="69181"/>
    <lineage>
        <taxon>Eukaryota</taxon>
        <taxon>Viridiplantae</taxon>
        <taxon>Streptophyta</taxon>
        <taxon>Embryophyta</taxon>
        <taxon>Tracheophyta</taxon>
        <taxon>Spermatophyta</taxon>
        <taxon>Magnoliopsida</taxon>
        <taxon>eudicotyledons</taxon>
        <taxon>Gunneridae</taxon>
        <taxon>Pentapetalae</taxon>
        <taxon>rosids</taxon>
        <taxon>malvids</taxon>
        <taxon>Brassicales</taxon>
        <taxon>Brassicaceae</taxon>
        <taxon>Brassiceae</taxon>
        <taxon>Brassica</taxon>
    </lineage>
</organism>
<feature type="signal peptide" evidence="14">
    <location>
        <begin position="1"/>
        <end position="26"/>
    </location>
</feature>
<proteinExistence type="predicted"/>
<evidence type="ECO:0000259" key="15">
    <source>
        <dbReference type="PROSITE" id="PS51295"/>
    </source>
</evidence>
<sequence length="694" mass="74959">MTTNPSLSTITLMTLLMCLSPTLIKSEKGIDVLLPISLNLTVLTDPFSISAASHDFGNVTDENPGAVLCPSSPAEVARLLRFANGDFSYDSESTTSSPGFKVAARGQGHSLRGQASAPGGVVVNMTCLAKTAKPAAVVVSADGTYADVAAGAMWVEVLEAALARGVSPVTFTDYLYLSVGGTLSNAGIGGQVFRHGPQISNVHELDVITEEGIDVLLPISLNLTVLTDPFSISAASRDFGNITDVNPGAVLCPSSPAEVARLLRFANGDFSYDSESTTSSPGFKVAARGQGHSLRGQASAPGGVVVNMTYLAKTAKPAAVVVSADGTYADVAAGAMWVEVLEAALARGVSPVTFTDYLYLSVGGTLSNAGIGGQVFRHGPQISNVHELDVITEALRERQKEITEVLQNKEDQLRETASARVTLVSQGKRIKTPLLAGTLAETIAASSRWAPDASSVDVEELKREAASIKRAALIRDLDLRLLYAKQKLKKAEKALAKVQKDLDPSDLPTDSEIITEEERLLFRRIGLSMDPFLLVGRREVFDGTIENMHLHWKHRELVKIIVRGKSLPQVKHIAISLEAESGGVLVSVDNTLKGYAIILYRGKNYQMPFRLRPSNLLTRKKAFARSIELQRREALKYHVADLEERIELLKTGQEEDREPHKKSDGEEDNLYLRVDESDYSSDEDESFLSLEEET</sequence>
<feature type="domain" description="CRM" evidence="15">
    <location>
        <begin position="512"/>
        <end position="612"/>
    </location>
</feature>
<dbReference type="InterPro" id="IPR036318">
    <property type="entry name" value="FAD-bd_PCMH-like_sf"/>
</dbReference>
<keyword evidence="14" id="KW-0732">Signal</keyword>
<feature type="coiled-coil region" evidence="12">
    <location>
        <begin position="474"/>
        <end position="501"/>
    </location>
</feature>
<dbReference type="SMART" id="SM01103">
    <property type="entry name" value="CRS1_YhbY"/>
    <property type="match status" value="1"/>
</dbReference>
<accession>A0A8S9FN61</accession>
<keyword evidence="7 11" id="KW-0694">RNA-binding</keyword>
<evidence type="ECO:0000256" key="5">
    <source>
        <dbReference type="ARBA" id="ARBA00022664"/>
    </source>
</evidence>
<evidence type="ECO:0000256" key="14">
    <source>
        <dbReference type="SAM" id="SignalP"/>
    </source>
</evidence>
<dbReference type="InterPro" id="IPR016166">
    <property type="entry name" value="FAD-bd_PCMH"/>
</dbReference>
<keyword evidence="12" id="KW-0175">Coiled coil</keyword>
<dbReference type="GO" id="GO:0000373">
    <property type="term" value="P:Group II intron splicing"/>
    <property type="evidence" value="ECO:0007669"/>
    <property type="project" value="UniProtKB-ARBA"/>
</dbReference>
<dbReference type="GO" id="GO:0071949">
    <property type="term" value="F:FAD binding"/>
    <property type="evidence" value="ECO:0007669"/>
    <property type="project" value="InterPro"/>
</dbReference>
<dbReference type="SUPFAM" id="SSF75471">
    <property type="entry name" value="YhbY-like"/>
    <property type="match status" value="1"/>
</dbReference>
<protein>
    <recommendedName>
        <fullName evidence="18">FAD-binding PCMH-type domain-containing protein</fullName>
    </recommendedName>
</protein>
<comment type="caution">
    <text evidence="17">The sequence shown here is derived from an EMBL/GenBank/DDBJ whole genome shotgun (WGS) entry which is preliminary data.</text>
</comment>
<reference evidence="17" key="1">
    <citation type="submission" date="2019-12" db="EMBL/GenBank/DDBJ databases">
        <title>Genome sequencing and annotation of Brassica cretica.</title>
        <authorList>
            <person name="Studholme D.J."/>
            <person name="Sarris P.F."/>
        </authorList>
    </citation>
    <scope>NUCLEOTIDE SEQUENCE</scope>
    <source>
        <strain evidence="17">PFS-102/07</strain>
        <tissue evidence="17">Leaf</tissue>
    </source>
</reference>
<dbReference type="InterPro" id="IPR016169">
    <property type="entry name" value="FAD-bd_PCMH_sub2"/>
</dbReference>
<keyword evidence="9" id="KW-0508">mRNA splicing</keyword>
<dbReference type="Pfam" id="PF01565">
    <property type="entry name" value="FAD_binding_4"/>
    <property type="match status" value="2"/>
</dbReference>
<comment type="cofactor">
    <cofactor evidence="1">
        <name>FAD</name>
        <dbReference type="ChEBI" id="CHEBI:57692"/>
    </cofactor>
</comment>
<dbReference type="SUPFAM" id="SSF56176">
    <property type="entry name" value="FAD-binding/transporter-associated domain-like"/>
    <property type="match status" value="2"/>
</dbReference>
<dbReference type="GO" id="GO:0006397">
    <property type="term" value="P:mRNA processing"/>
    <property type="evidence" value="ECO:0007669"/>
    <property type="project" value="UniProtKB-KW"/>
</dbReference>
<evidence type="ECO:0000256" key="8">
    <source>
        <dbReference type="ARBA" id="ARBA00022946"/>
    </source>
</evidence>
<dbReference type="PROSITE" id="PS51295">
    <property type="entry name" value="CRM"/>
    <property type="match status" value="1"/>
</dbReference>
<dbReference type="Gene3D" id="3.30.110.60">
    <property type="entry name" value="YhbY-like"/>
    <property type="match status" value="1"/>
</dbReference>
<dbReference type="InterPro" id="IPR006094">
    <property type="entry name" value="Oxid_FAD_bind_N"/>
</dbReference>
<evidence type="ECO:0008006" key="18">
    <source>
        <dbReference type="Google" id="ProtNLM"/>
    </source>
</evidence>
<evidence type="ECO:0000256" key="3">
    <source>
        <dbReference type="ARBA" id="ARBA00022528"/>
    </source>
</evidence>